<dbReference type="Gene3D" id="1.20.1560.10">
    <property type="entry name" value="ABC transporter type 1, transmembrane domain"/>
    <property type="match status" value="1"/>
</dbReference>
<feature type="transmembrane region" description="Helical" evidence="9">
    <location>
        <begin position="167"/>
        <end position="186"/>
    </location>
</feature>
<evidence type="ECO:0000256" key="7">
    <source>
        <dbReference type="ARBA" id="ARBA00022989"/>
    </source>
</evidence>
<comment type="similarity">
    <text evidence="2">Belongs to the ABC transporter superfamily.</text>
</comment>
<dbReference type="GO" id="GO:0016887">
    <property type="term" value="F:ATP hydrolysis activity"/>
    <property type="evidence" value="ECO:0007669"/>
    <property type="project" value="InterPro"/>
</dbReference>
<dbReference type="InterPro" id="IPR027417">
    <property type="entry name" value="P-loop_NTPase"/>
</dbReference>
<dbReference type="Pfam" id="PF00664">
    <property type="entry name" value="ABC_membrane"/>
    <property type="match status" value="1"/>
</dbReference>
<comment type="subcellular location">
    <subcellularLocation>
        <location evidence="1">Cell membrane</location>
        <topology evidence="1">Multi-pass membrane protein</topology>
    </subcellularLocation>
</comment>
<organism evidence="12 13">
    <name type="scientific">Enhydrobacter aerosaccus</name>
    <dbReference type="NCBI Taxonomy" id="225324"/>
    <lineage>
        <taxon>Bacteria</taxon>
        <taxon>Pseudomonadati</taxon>
        <taxon>Pseudomonadota</taxon>
        <taxon>Alphaproteobacteria</taxon>
        <taxon>Hyphomicrobiales</taxon>
        <taxon>Enhydrobacter</taxon>
    </lineage>
</organism>
<feature type="transmembrane region" description="Helical" evidence="9">
    <location>
        <begin position="59"/>
        <end position="80"/>
    </location>
</feature>
<gene>
    <name evidence="12" type="ORF">SAMN02745126_04365</name>
</gene>
<evidence type="ECO:0000256" key="4">
    <source>
        <dbReference type="ARBA" id="ARBA00022692"/>
    </source>
</evidence>
<keyword evidence="7 9" id="KW-1133">Transmembrane helix</keyword>
<feature type="domain" description="ABC transporter" evidence="10">
    <location>
        <begin position="343"/>
        <end position="577"/>
    </location>
</feature>
<evidence type="ECO:0000313" key="12">
    <source>
        <dbReference type="EMBL" id="SKA24030.1"/>
    </source>
</evidence>
<dbReference type="GO" id="GO:0140359">
    <property type="term" value="F:ABC-type transporter activity"/>
    <property type="evidence" value="ECO:0007669"/>
    <property type="project" value="InterPro"/>
</dbReference>
<evidence type="ECO:0000256" key="5">
    <source>
        <dbReference type="ARBA" id="ARBA00022741"/>
    </source>
</evidence>
<dbReference type="AlphaFoldDB" id="A0A1T4S6S8"/>
<dbReference type="SMART" id="SM00382">
    <property type="entry name" value="AAA"/>
    <property type="match status" value="1"/>
</dbReference>
<dbReference type="OrthoDB" id="5288404at2"/>
<evidence type="ECO:0000256" key="1">
    <source>
        <dbReference type="ARBA" id="ARBA00004651"/>
    </source>
</evidence>
<dbReference type="PANTHER" id="PTHR24221">
    <property type="entry name" value="ATP-BINDING CASSETTE SUB-FAMILY B"/>
    <property type="match status" value="1"/>
</dbReference>
<sequence>MLSLCNYAGRPVAFLLRYVGRRPMAHASILAAVLAAVGCSVSTQYAVKFLVDTLAAGRAHPGIWIAFTILVSLVAADNLLWRVGGWIASHAFVRVSGDLRGELFRHLTGHAPSYFSDRLAGTLTGRITATSNAAFAVENLFMWNVLPPCVATAGALAYLIAVSLPMAAVLTTIAAILIVVLFRLAAAGTPLHHGFADKAARVEGELADVIGNMPLVRTFGAMAREHARFDETVGQEMTARRKSLLYLERLRLLHAAVVIILTVGMLAWAILLWQHGRATTGDVVLVCTLGFTILHSTRDLAVALVDVTQHMARLSEAIATLLQPHQMSDHPEATPLEPTHRGIDFEKVSFAYPGGDKVFEHLDLSFEAGQRTGLVGPSGGGKSTILSLIQRFYDVDDGRILIDGQDIRRITQDSMRRAISFVPQDISLLHRSVFDNIRYGKPEATQAEVMKAAEAACCRDFIEALPQGFDTVVGDRGARLSGGQRQRIAIARALLKDSPILLLDEATSSLDSESEEAIRQALDRLMEGRTVIAIAHRLSTLRNFDRIMVLQAGRVIQEGKPDELLHRRGPYRMLIDEELARLTRRAAA</sequence>
<dbReference type="InterPro" id="IPR039421">
    <property type="entry name" value="Type_1_exporter"/>
</dbReference>
<dbReference type="RefSeq" id="WP_085936047.1">
    <property type="nucleotide sequence ID" value="NZ_FUWJ01000007.1"/>
</dbReference>
<dbReference type="Pfam" id="PF00005">
    <property type="entry name" value="ABC_tran"/>
    <property type="match status" value="1"/>
</dbReference>
<dbReference type="FunFam" id="3.40.50.300:FF:000287">
    <property type="entry name" value="Multidrug ABC transporter ATP-binding protein"/>
    <property type="match status" value="1"/>
</dbReference>
<dbReference type="InterPro" id="IPR011527">
    <property type="entry name" value="ABC1_TM_dom"/>
</dbReference>
<dbReference type="PROSITE" id="PS50893">
    <property type="entry name" value="ABC_TRANSPORTER_2"/>
    <property type="match status" value="1"/>
</dbReference>
<accession>A0A1T4S6S8</accession>
<evidence type="ECO:0000259" key="10">
    <source>
        <dbReference type="PROSITE" id="PS50893"/>
    </source>
</evidence>
<evidence type="ECO:0000313" key="13">
    <source>
        <dbReference type="Proteomes" id="UP000190092"/>
    </source>
</evidence>
<dbReference type="GO" id="GO:0034040">
    <property type="term" value="F:ATPase-coupled lipid transmembrane transporter activity"/>
    <property type="evidence" value="ECO:0007669"/>
    <property type="project" value="TreeGrafter"/>
</dbReference>
<evidence type="ECO:0000256" key="6">
    <source>
        <dbReference type="ARBA" id="ARBA00022840"/>
    </source>
</evidence>
<dbReference type="GO" id="GO:0005524">
    <property type="term" value="F:ATP binding"/>
    <property type="evidence" value="ECO:0007669"/>
    <property type="project" value="UniProtKB-KW"/>
</dbReference>
<dbReference type="PROSITE" id="PS50929">
    <property type="entry name" value="ABC_TM1F"/>
    <property type="match status" value="1"/>
</dbReference>
<evidence type="ECO:0000259" key="11">
    <source>
        <dbReference type="PROSITE" id="PS50929"/>
    </source>
</evidence>
<keyword evidence="8 9" id="KW-0472">Membrane</keyword>
<dbReference type="STRING" id="225324.SAMN02745126_04365"/>
<keyword evidence="13" id="KW-1185">Reference proteome</keyword>
<dbReference type="InterPro" id="IPR036640">
    <property type="entry name" value="ABC1_TM_sf"/>
</dbReference>
<keyword evidence="6 12" id="KW-0067">ATP-binding</keyword>
<evidence type="ECO:0000256" key="8">
    <source>
        <dbReference type="ARBA" id="ARBA00023136"/>
    </source>
</evidence>
<dbReference type="PANTHER" id="PTHR24221:SF654">
    <property type="entry name" value="ATP-BINDING CASSETTE SUB-FAMILY B MEMBER 6"/>
    <property type="match status" value="1"/>
</dbReference>
<feature type="transmembrane region" description="Helical" evidence="9">
    <location>
        <begin position="27"/>
        <end position="47"/>
    </location>
</feature>
<evidence type="ECO:0000256" key="2">
    <source>
        <dbReference type="ARBA" id="ARBA00005417"/>
    </source>
</evidence>
<name>A0A1T4S6S8_9HYPH</name>
<dbReference type="CDD" id="cd07346">
    <property type="entry name" value="ABC_6TM_exporters"/>
    <property type="match status" value="1"/>
</dbReference>
<keyword evidence="3" id="KW-0813">Transport</keyword>
<dbReference type="SUPFAM" id="SSF52540">
    <property type="entry name" value="P-loop containing nucleoside triphosphate hydrolases"/>
    <property type="match status" value="1"/>
</dbReference>
<feature type="transmembrane region" description="Helical" evidence="9">
    <location>
        <begin position="140"/>
        <end position="161"/>
    </location>
</feature>
<feature type="transmembrane region" description="Helical" evidence="9">
    <location>
        <begin position="250"/>
        <end position="273"/>
    </location>
</feature>
<dbReference type="InterPro" id="IPR017871">
    <property type="entry name" value="ABC_transporter-like_CS"/>
</dbReference>
<dbReference type="PROSITE" id="PS00211">
    <property type="entry name" value="ABC_TRANSPORTER_1"/>
    <property type="match status" value="1"/>
</dbReference>
<dbReference type="Gene3D" id="3.40.50.300">
    <property type="entry name" value="P-loop containing nucleotide triphosphate hydrolases"/>
    <property type="match status" value="1"/>
</dbReference>
<protein>
    <submittedName>
        <fullName evidence="12">ATP-binding cassette, subfamily B</fullName>
    </submittedName>
</protein>
<evidence type="ECO:0000256" key="3">
    <source>
        <dbReference type="ARBA" id="ARBA00022448"/>
    </source>
</evidence>
<dbReference type="Proteomes" id="UP000190092">
    <property type="component" value="Unassembled WGS sequence"/>
</dbReference>
<reference evidence="13" key="1">
    <citation type="submission" date="2017-02" db="EMBL/GenBank/DDBJ databases">
        <authorList>
            <person name="Varghese N."/>
            <person name="Submissions S."/>
        </authorList>
    </citation>
    <scope>NUCLEOTIDE SEQUENCE [LARGE SCALE GENOMIC DNA]</scope>
    <source>
        <strain evidence="13">ATCC 27094</strain>
    </source>
</reference>
<keyword evidence="5" id="KW-0547">Nucleotide-binding</keyword>
<keyword evidence="4 9" id="KW-0812">Transmembrane</keyword>
<dbReference type="InterPro" id="IPR003593">
    <property type="entry name" value="AAA+_ATPase"/>
</dbReference>
<dbReference type="InterPro" id="IPR003439">
    <property type="entry name" value="ABC_transporter-like_ATP-bd"/>
</dbReference>
<evidence type="ECO:0000256" key="9">
    <source>
        <dbReference type="SAM" id="Phobius"/>
    </source>
</evidence>
<dbReference type="SUPFAM" id="SSF90123">
    <property type="entry name" value="ABC transporter transmembrane region"/>
    <property type="match status" value="1"/>
</dbReference>
<dbReference type="EMBL" id="FUWJ01000007">
    <property type="protein sequence ID" value="SKA24030.1"/>
    <property type="molecule type" value="Genomic_DNA"/>
</dbReference>
<dbReference type="GO" id="GO:0005886">
    <property type="term" value="C:plasma membrane"/>
    <property type="evidence" value="ECO:0007669"/>
    <property type="project" value="UniProtKB-SubCell"/>
</dbReference>
<proteinExistence type="inferred from homology"/>
<feature type="domain" description="ABC transmembrane type-1" evidence="11">
    <location>
        <begin position="29"/>
        <end position="309"/>
    </location>
</feature>